<gene>
    <name evidence="2" type="ORF">EWV57_21930</name>
</gene>
<evidence type="ECO:0000313" key="3">
    <source>
        <dbReference type="Proteomes" id="UP000316958"/>
    </source>
</evidence>
<name>A0A552FDH2_MICAE</name>
<accession>A0A552FDH2</accession>
<feature type="domain" description="PIN" evidence="1">
    <location>
        <begin position="3"/>
        <end position="121"/>
    </location>
</feature>
<organism evidence="2 3">
    <name type="scientific">Microcystis aeruginosa Ma_QC_Ch_20071001_S25D</name>
    <dbReference type="NCBI Taxonomy" id="2486250"/>
    <lineage>
        <taxon>Bacteria</taxon>
        <taxon>Bacillati</taxon>
        <taxon>Cyanobacteriota</taxon>
        <taxon>Cyanophyceae</taxon>
        <taxon>Oscillatoriophycideae</taxon>
        <taxon>Chroococcales</taxon>
        <taxon>Microcystaceae</taxon>
        <taxon>Microcystis</taxon>
    </lineage>
</organism>
<evidence type="ECO:0000313" key="2">
    <source>
        <dbReference type="EMBL" id="TRU44766.1"/>
    </source>
</evidence>
<dbReference type="PANTHER" id="PTHR36173:SF2">
    <property type="entry name" value="RIBONUCLEASE VAPC16"/>
    <property type="match status" value="1"/>
</dbReference>
<dbReference type="Gene3D" id="3.40.50.1010">
    <property type="entry name" value="5'-nuclease"/>
    <property type="match status" value="1"/>
</dbReference>
<sequence length="129" mass="14705">MKILLDTHIFLWFISGDQRLPTDMQAMIQDLDNEIYLSVVSTWEAIVKYQLGKLPLPESPATYFPRHCDRHQILNLDLDQASVSQLANLPSLHRDPFDRMLICQALQNDMAIATVDGAVKAYPINLLEP</sequence>
<dbReference type="Proteomes" id="UP000316958">
    <property type="component" value="Unassembled WGS sequence"/>
</dbReference>
<dbReference type="InterPro" id="IPR052919">
    <property type="entry name" value="TA_system_RNase"/>
</dbReference>
<evidence type="ECO:0000259" key="1">
    <source>
        <dbReference type="Pfam" id="PF01850"/>
    </source>
</evidence>
<dbReference type="InterPro" id="IPR002716">
    <property type="entry name" value="PIN_dom"/>
</dbReference>
<reference evidence="2 3" key="1">
    <citation type="submission" date="2019-01" db="EMBL/GenBank/DDBJ databases">
        <title>Coherence of Microcystis species and biogeography revealed through population genomics.</title>
        <authorList>
            <person name="Perez-Carrascal O.M."/>
            <person name="Terrat Y."/>
            <person name="Giani A."/>
            <person name="Fortin N."/>
            <person name="Tromas N."/>
            <person name="Shapiro B.J."/>
        </authorList>
    </citation>
    <scope>NUCLEOTIDE SEQUENCE [LARGE SCALE GENOMIC DNA]</scope>
    <source>
        <strain evidence="2">Ma_QC_Ch_20071001_S25D</strain>
    </source>
</reference>
<dbReference type="EMBL" id="SFBE01000361">
    <property type="protein sequence ID" value="TRU44766.1"/>
    <property type="molecule type" value="Genomic_DNA"/>
</dbReference>
<protein>
    <submittedName>
        <fullName evidence="2">Type II toxin-antitoxin system VapC family toxin</fullName>
    </submittedName>
</protein>
<dbReference type="Pfam" id="PF01850">
    <property type="entry name" value="PIN"/>
    <property type="match status" value="1"/>
</dbReference>
<dbReference type="AlphaFoldDB" id="A0A552FDH2"/>
<comment type="caution">
    <text evidence="2">The sequence shown here is derived from an EMBL/GenBank/DDBJ whole genome shotgun (WGS) entry which is preliminary data.</text>
</comment>
<dbReference type="CDD" id="cd09872">
    <property type="entry name" value="PIN_Sll0205-like"/>
    <property type="match status" value="1"/>
</dbReference>
<proteinExistence type="predicted"/>
<dbReference type="SUPFAM" id="SSF88723">
    <property type="entry name" value="PIN domain-like"/>
    <property type="match status" value="1"/>
</dbReference>
<dbReference type="InterPro" id="IPR041705">
    <property type="entry name" value="PIN_Sll0205"/>
</dbReference>
<dbReference type="InterPro" id="IPR029060">
    <property type="entry name" value="PIN-like_dom_sf"/>
</dbReference>
<dbReference type="PANTHER" id="PTHR36173">
    <property type="entry name" value="RIBONUCLEASE VAPC16-RELATED"/>
    <property type="match status" value="1"/>
</dbReference>